<comment type="similarity">
    <text evidence="1">Belongs to the AAA ATPase family. RarA/MGS1/WRNIP1 subfamily.</text>
</comment>
<dbReference type="GO" id="GO:0008047">
    <property type="term" value="F:enzyme activator activity"/>
    <property type="evidence" value="ECO:0007669"/>
    <property type="project" value="TreeGrafter"/>
</dbReference>
<dbReference type="CDD" id="cd18139">
    <property type="entry name" value="HLD_clamp_RarA"/>
    <property type="match status" value="1"/>
</dbReference>
<feature type="region of interest" description="Disordered" evidence="4">
    <location>
        <begin position="1"/>
        <end position="24"/>
    </location>
</feature>
<dbReference type="InterPro" id="IPR008921">
    <property type="entry name" value="DNA_pol3_clamp-load_cplx_C"/>
</dbReference>
<evidence type="ECO:0000313" key="6">
    <source>
        <dbReference type="EMBL" id="ADG78586.1"/>
    </source>
</evidence>
<dbReference type="CDD" id="cd00009">
    <property type="entry name" value="AAA"/>
    <property type="match status" value="1"/>
</dbReference>
<dbReference type="Gene3D" id="1.10.8.60">
    <property type="match status" value="1"/>
</dbReference>
<accession>D5UNL8</accession>
<keyword evidence="2" id="KW-0547">Nucleotide-binding</keyword>
<sequence>MTDSLFGDDGDLGTPRTTPSNAGEVDFVPAHAGTPLAVRMRPRSLDEVLGQEHLLGPGTPLRRLIEGAGAASVILYGPPGTGKTTIASLISGATGRRFEALSALSAGVKDVRAVIEMARRRLLVDEQTVLFIDEVHRFSKAQQDALLAAVENRVVLLVAATTENPSFSVVSPLLSRSLILQLRPLEPGHISELIDRALTDPRGYDGALTITDEARDHLVRLAGGDARRSLTALEAAADVAMGEQAAEIDLDIVESSIDTAAVRYDRDGDQHYDVISAFIKSIRGSDVDAALHYLARMITAGEDPRFIARRLVVHASEDIGMADPQALLIATAAAQAVQLIGMPEARLALAQATIHLATAPKSDGVVSAIGAAMGDVSAGKAGAVPPHLRDGHYAGAEALGNAQGYVYPHAVAGGVAPQQYPPDELVGVDYYEPTDHGFEREIGPRVTRLRGIIRRR</sequence>
<dbReference type="InterPro" id="IPR032423">
    <property type="entry name" value="AAA_assoc_2"/>
</dbReference>
<dbReference type="GO" id="GO:0006261">
    <property type="term" value="P:DNA-templated DNA replication"/>
    <property type="evidence" value="ECO:0007669"/>
    <property type="project" value="TreeGrafter"/>
</dbReference>
<reference evidence="7" key="1">
    <citation type="submission" date="2010-03" db="EMBL/GenBank/DDBJ databases">
        <title>The complete chromosome of Tsukamurella paurometabola DSM 20162.</title>
        <authorList>
            <consortium name="US DOE Joint Genome Institute (JGI-PGF)"/>
            <person name="Lucas S."/>
            <person name="Copeland A."/>
            <person name="Lapidus A."/>
            <person name="Glavina del Rio T."/>
            <person name="Dalin E."/>
            <person name="Tice H."/>
            <person name="Bruce D."/>
            <person name="Goodwin L."/>
            <person name="Pitluck S."/>
            <person name="Kyrpides N."/>
            <person name="Mavromatis K."/>
            <person name="Ivanova N."/>
            <person name="Mikhailova N."/>
            <person name="Munk A.C."/>
            <person name="Brettin T."/>
            <person name="Detter J.C."/>
            <person name="Tapia R."/>
            <person name="Han C."/>
            <person name="Larimer F."/>
            <person name="Land M."/>
            <person name="Hauser L."/>
            <person name="Markowitz V."/>
            <person name="Cheng J.-F."/>
            <person name="Hugenholtz P."/>
            <person name="Woyke T."/>
            <person name="Wu D."/>
            <person name="Jando M."/>
            <person name="Brambilla E."/>
            <person name="Klenk H.-P."/>
            <person name="Eisen J.A."/>
        </authorList>
    </citation>
    <scope>NUCLEOTIDE SEQUENCE [LARGE SCALE GENOMIC DNA]</scope>
    <source>
        <strain evidence="7">ATCC 8368 / DSM 20162 / CCUG 35730 / CIP 100753 / JCM 10117 / KCTC 9821 / NBRC 16120 / NCIMB 702349 / NCTC 13040</strain>
    </source>
</reference>
<dbReference type="FunFam" id="3.40.50.300:FF:000345">
    <property type="entry name" value="AAA family ATPase"/>
    <property type="match status" value="1"/>
</dbReference>
<organism evidence="6 7">
    <name type="scientific">Tsukamurella paurometabola (strain ATCC 8368 / DSM 20162 / CCUG 35730 / CIP 100753 / JCM 10117 / KCTC 9821 / NBRC 16120 / NCIMB 702349 / NCTC 13040)</name>
    <name type="common">Corynebacterium paurometabolum</name>
    <dbReference type="NCBI Taxonomy" id="521096"/>
    <lineage>
        <taxon>Bacteria</taxon>
        <taxon>Bacillati</taxon>
        <taxon>Actinomycetota</taxon>
        <taxon>Actinomycetes</taxon>
        <taxon>Mycobacteriales</taxon>
        <taxon>Tsukamurellaceae</taxon>
        <taxon>Tsukamurella</taxon>
    </lineage>
</organism>
<evidence type="ECO:0000256" key="4">
    <source>
        <dbReference type="SAM" id="MobiDB-lite"/>
    </source>
</evidence>
<dbReference type="InterPro" id="IPR051314">
    <property type="entry name" value="AAA_ATPase_RarA/MGS1/WRNIP1"/>
</dbReference>
<dbReference type="Pfam" id="PF16193">
    <property type="entry name" value="AAA_assoc_2"/>
    <property type="match status" value="1"/>
</dbReference>
<dbReference type="Gene3D" id="1.10.3710.10">
    <property type="entry name" value="DNA polymerase III clamp loader subunits, C-terminal domain"/>
    <property type="match status" value="1"/>
</dbReference>
<dbReference type="EMBL" id="CP001966">
    <property type="protein sequence ID" value="ADG78586.1"/>
    <property type="molecule type" value="Genomic_DNA"/>
</dbReference>
<dbReference type="KEGG" id="tpr:Tpau_1974"/>
<proteinExistence type="inferred from homology"/>
<name>D5UNL8_TSUPD</name>
<dbReference type="Pfam" id="PF12002">
    <property type="entry name" value="MgsA_C"/>
    <property type="match status" value="1"/>
</dbReference>
<dbReference type="InterPro" id="IPR027417">
    <property type="entry name" value="P-loop_NTPase"/>
</dbReference>
<dbReference type="Gene3D" id="1.20.272.10">
    <property type="match status" value="1"/>
</dbReference>
<protein>
    <submittedName>
        <fullName evidence="6">AAA ATPase central domain protein</fullName>
    </submittedName>
</protein>
<evidence type="ECO:0000256" key="1">
    <source>
        <dbReference type="ARBA" id="ARBA00008959"/>
    </source>
</evidence>
<dbReference type="STRING" id="521096.Tpau_1974"/>
<dbReference type="RefSeq" id="WP_013126608.1">
    <property type="nucleotide sequence ID" value="NC_014158.1"/>
</dbReference>
<dbReference type="GO" id="GO:0000731">
    <property type="term" value="P:DNA synthesis involved in DNA repair"/>
    <property type="evidence" value="ECO:0007669"/>
    <property type="project" value="TreeGrafter"/>
</dbReference>
<feature type="domain" description="AAA+ ATPase" evidence="5">
    <location>
        <begin position="69"/>
        <end position="186"/>
    </location>
</feature>
<dbReference type="HOGENOM" id="CLU_017985_1_0_11"/>
<dbReference type="PANTHER" id="PTHR13779:SF7">
    <property type="entry name" value="ATPASE WRNIP1"/>
    <property type="match status" value="1"/>
</dbReference>
<dbReference type="PANTHER" id="PTHR13779">
    <property type="entry name" value="WERNER HELICASE-INTERACTING PROTEIN 1 FAMILY MEMBER"/>
    <property type="match status" value="1"/>
</dbReference>
<dbReference type="Gene3D" id="3.40.50.300">
    <property type="entry name" value="P-loop containing nucleotide triphosphate hydrolases"/>
    <property type="match status" value="1"/>
</dbReference>
<dbReference type="eggNOG" id="COG2256">
    <property type="taxonomic scope" value="Bacteria"/>
</dbReference>
<dbReference type="GO" id="GO:0017116">
    <property type="term" value="F:single-stranded DNA helicase activity"/>
    <property type="evidence" value="ECO:0007669"/>
    <property type="project" value="TreeGrafter"/>
</dbReference>
<keyword evidence="7" id="KW-1185">Reference proteome</keyword>
<dbReference type="AlphaFoldDB" id="D5UNL8"/>
<dbReference type="Proteomes" id="UP000001213">
    <property type="component" value="Chromosome"/>
</dbReference>
<evidence type="ECO:0000256" key="2">
    <source>
        <dbReference type="ARBA" id="ARBA00022741"/>
    </source>
</evidence>
<gene>
    <name evidence="6" type="ordered locus">Tpau_1974</name>
</gene>
<dbReference type="InterPro" id="IPR003593">
    <property type="entry name" value="AAA+_ATPase"/>
</dbReference>
<dbReference type="SMART" id="SM00382">
    <property type="entry name" value="AAA"/>
    <property type="match status" value="1"/>
</dbReference>
<dbReference type="InterPro" id="IPR003959">
    <property type="entry name" value="ATPase_AAA_core"/>
</dbReference>
<dbReference type="FunFam" id="1.10.3710.10:FF:000003">
    <property type="entry name" value="ATPase, AAA family protein"/>
    <property type="match status" value="1"/>
</dbReference>
<feature type="compositionally biased region" description="Acidic residues" evidence="4">
    <location>
        <begin position="1"/>
        <end position="11"/>
    </location>
</feature>
<dbReference type="FunFam" id="1.20.272.10:FF:000001">
    <property type="entry name" value="Putative AAA family ATPase"/>
    <property type="match status" value="1"/>
</dbReference>
<dbReference type="Pfam" id="PF00004">
    <property type="entry name" value="AAA"/>
    <property type="match status" value="1"/>
</dbReference>
<keyword evidence="3" id="KW-0067">ATP-binding</keyword>
<dbReference type="SUPFAM" id="SSF52540">
    <property type="entry name" value="P-loop containing nucleoside triphosphate hydrolases"/>
    <property type="match status" value="1"/>
</dbReference>
<dbReference type="GO" id="GO:0016887">
    <property type="term" value="F:ATP hydrolysis activity"/>
    <property type="evidence" value="ECO:0007669"/>
    <property type="project" value="InterPro"/>
</dbReference>
<evidence type="ECO:0000313" key="7">
    <source>
        <dbReference type="Proteomes" id="UP000001213"/>
    </source>
</evidence>
<dbReference type="SUPFAM" id="SSF48019">
    <property type="entry name" value="post-AAA+ oligomerization domain-like"/>
    <property type="match status" value="1"/>
</dbReference>
<dbReference type="InterPro" id="IPR021886">
    <property type="entry name" value="MgsA_C"/>
</dbReference>
<reference evidence="6 7" key="2">
    <citation type="journal article" date="2011" name="Stand. Genomic Sci.">
        <title>Complete genome sequence of Tsukamurella paurometabola type strain (no. 33).</title>
        <authorList>
            <person name="Munk A.C."/>
            <person name="Lapidus A."/>
            <person name="Lucas S."/>
            <person name="Nolan M."/>
            <person name="Tice H."/>
            <person name="Cheng J.F."/>
            <person name="Del Rio T.G."/>
            <person name="Goodwin L."/>
            <person name="Pitluck S."/>
            <person name="Liolios K."/>
            <person name="Huntemann M."/>
            <person name="Ivanova N."/>
            <person name="Mavromatis K."/>
            <person name="Mikhailova N."/>
            <person name="Pati A."/>
            <person name="Chen A."/>
            <person name="Palaniappan K."/>
            <person name="Tapia R."/>
            <person name="Han C."/>
            <person name="Land M."/>
            <person name="Hauser L."/>
            <person name="Chang Y.J."/>
            <person name="Jeffries C.D."/>
            <person name="Brettin T."/>
            <person name="Yasawong M."/>
            <person name="Brambilla E.M."/>
            <person name="Rohde M."/>
            <person name="Sikorski J."/>
            <person name="Goker M."/>
            <person name="Detter J.C."/>
            <person name="Woyke T."/>
            <person name="Bristow J."/>
            <person name="Eisen J.A."/>
            <person name="Markowitz V."/>
            <person name="Hugenholtz P."/>
            <person name="Kyrpides N.C."/>
            <person name="Klenk H.P."/>
        </authorList>
    </citation>
    <scope>NUCLEOTIDE SEQUENCE [LARGE SCALE GENOMIC DNA]</scope>
    <source>
        <strain evidence="7">ATCC 8368 / DSM 20162 / CCUG 35730 / CIP 100753 / JCM 10117 / KCTC 9821 / NBRC 16120 / NCIMB 702349 / NCTC 13040</strain>
    </source>
</reference>
<dbReference type="GO" id="GO:0005524">
    <property type="term" value="F:ATP binding"/>
    <property type="evidence" value="ECO:0007669"/>
    <property type="project" value="UniProtKB-KW"/>
</dbReference>
<evidence type="ECO:0000256" key="3">
    <source>
        <dbReference type="ARBA" id="ARBA00022840"/>
    </source>
</evidence>
<evidence type="ECO:0000259" key="5">
    <source>
        <dbReference type="SMART" id="SM00382"/>
    </source>
</evidence>
<dbReference type="GO" id="GO:0003677">
    <property type="term" value="F:DNA binding"/>
    <property type="evidence" value="ECO:0007669"/>
    <property type="project" value="InterPro"/>
</dbReference>